<name>A0A0N7MY81_9BACT</name>
<dbReference type="AlphaFoldDB" id="A0A0N7MY81"/>
<reference evidence="2" key="1">
    <citation type="submission" date="2015-11" db="EMBL/GenBank/DDBJ databases">
        <authorList>
            <person name="Varghese N."/>
        </authorList>
    </citation>
    <scope>NUCLEOTIDE SEQUENCE [LARGE SCALE GENOMIC DNA]</scope>
    <source>
        <strain evidence="2">JGI-23</strain>
    </source>
</reference>
<gene>
    <name evidence="1" type="ORF">JGI23_01491</name>
</gene>
<proteinExistence type="predicted"/>
<dbReference type="RefSeq" id="WP_072149991.1">
    <property type="nucleotide sequence ID" value="NZ_CZVW01000016.1"/>
</dbReference>
<dbReference type="Proteomes" id="UP000199197">
    <property type="component" value="Unassembled WGS sequence"/>
</dbReference>
<dbReference type="EMBL" id="CZVW01000016">
    <property type="protein sequence ID" value="CUT03507.1"/>
    <property type="molecule type" value="Genomic_DNA"/>
</dbReference>
<dbReference type="OrthoDB" id="1258529at2"/>
<keyword evidence="2" id="KW-1185">Reference proteome</keyword>
<sequence length="377" mass="43774">MEPVKLKRAILKEELLAITGDPISAIVLNQFLYWSERVKDFDSYIAEENERRKFANKEPFPLTHGWIYKSAQELSEEIMIASRASVQRAIKKLIDLGYIEERENPEYPWDRTKQYRVNLNKIIQDLAAKGFTLQGYRYLDRLQIPVTPESDPPPIAQDEQCIAHSEQSIAQSERSIAHNEQTIPNIISKTITDIFSLSLYSEKEKEKIIKEIVLKFYNHLGQQKVSKAKLNKGIKTINQLLEDGFSITEIALAINWALKNMENIYSIAIIQDIIGQALSEHKKFTEKREQIIKQQEEHKKMLNDFLKTQEKLKLIAEIESKLDEETKEKIKKQAERELAKEGITPDNLVYKILLQLKINDLILLYGTEKNLINQKPV</sequence>
<accession>A0A0N7MY81</accession>
<organism evidence="1 2">
    <name type="scientific">Candidatus Chryseopegocella kryptomonas</name>
    <dbReference type="NCBI Taxonomy" id="1633643"/>
    <lineage>
        <taxon>Bacteria</taxon>
        <taxon>Pseudomonadati</taxon>
        <taxon>Candidatus Kryptoniota</taxon>
        <taxon>Candidatus Chryseopegocella</taxon>
    </lineage>
</organism>
<evidence type="ECO:0000313" key="1">
    <source>
        <dbReference type="EMBL" id="CUT03507.1"/>
    </source>
</evidence>
<protein>
    <submittedName>
        <fullName evidence="1">Uncharacterized protein</fullName>
    </submittedName>
</protein>
<evidence type="ECO:0000313" key="2">
    <source>
        <dbReference type="Proteomes" id="UP000199197"/>
    </source>
</evidence>